<reference evidence="2 3" key="1">
    <citation type="submission" date="2024-02" db="EMBL/GenBank/DDBJ databases">
        <authorList>
            <person name="Vignale AGUSTIN F."/>
            <person name="Sosa J E."/>
            <person name="Modenutti C."/>
        </authorList>
    </citation>
    <scope>NUCLEOTIDE SEQUENCE [LARGE SCALE GENOMIC DNA]</scope>
</reference>
<feature type="non-terminal residue" evidence="2">
    <location>
        <position position="1"/>
    </location>
</feature>
<evidence type="ECO:0000256" key="1">
    <source>
        <dbReference type="SAM" id="MobiDB-lite"/>
    </source>
</evidence>
<dbReference type="EMBL" id="CAUOFW020010559">
    <property type="protein sequence ID" value="CAK9188640.1"/>
    <property type="molecule type" value="Genomic_DNA"/>
</dbReference>
<gene>
    <name evidence="2" type="ORF">ILEXP_LOCUS59336</name>
</gene>
<accession>A0ABC8V5L0</accession>
<evidence type="ECO:0000313" key="2">
    <source>
        <dbReference type="EMBL" id="CAK9188640.1"/>
    </source>
</evidence>
<name>A0ABC8V5L0_9AQUA</name>
<protein>
    <submittedName>
        <fullName evidence="2">Uncharacterized protein</fullName>
    </submittedName>
</protein>
<dbReference type="Proteomes" id="UP001642360">
    <property type="component" value="Unassembled WGS sequence"/>
</dbReference>
<comment type="caution">
    <text evidence="2">The sequence shown here is derived from an EMBL/GenBank/DDBJ whole genome shotgun (WGS) entry which is preliminary data.</text>
</comment>
<organism evidence="2 3">
    <name type="scientific">Ilex paraguariensis</name>
    <name type="common">yerba mate</name>
    <dbReference type="NCBI Taxonomy" id="185542"/>
    <lineage>
        <taxon>Eukaryota</taxon>
        <taxon>Viridiplantae</taxon>
        <taxon>Streptophyta</taxon>
        <taxon>Embryophyta</taxon>
        <taxon>Tracheophyta</taxon>
        <taxon>Spermatophyta</taxon>
        <taxon>Magnoliopsida</taxon>
        <taxon>eudicotyledons</taxon>
        <taxon>Gunneridae</taxon>
        <taxon>Pentapetalae</taxon>
        <taxon>asterids</taxon>
        <taxon>campanulids</taxon>
        <taxon>Aquifoliales</taxon>
        <taxon>Aquifoliaceae</taxon>
        <taxon>Ilex</taxon>
    </lineage>
</organism>
<proteinExistence type="predicted"/>
<sequence>EGDLKLPPNGDEREREVSNSPTPGHRVVGSFPFRQCGWMLCKNSMCRGVFLTNLYLHVDTVAFKIREALHWDHAYQ</sequence>
<feature type="region of interest" description="Disordered" evidence="1">
    <location>
        <begin position="1"/>
        <end position="24"/>
    </location>
</feature>
<dbReference type="AlphaFoldDB" id="A0ABC8V5L0"/>
<keyword evidence="3" id="KW-1185">Reference proteome</keyword>
<evidence type="ECO:0000313" key="3">
    <source>
        <dbReference type="Proteomes" id="UP001642360"/>
    </source>
</evidence>